<evidence type="ECO:0000256" key="4">
    <source>
        <dbReference type="ARBA" id="ARBA00022729"/>
    </source>
</evidence>
<dbReference type="PROSITE" id="PS51257">
    <property type="entry name" value="PROKAR_LIPOPROTEIN"/>
    <property type="match status" value="1"/>
</dbReference>
<dbReference type="Proteomes" id="UP000292003">
    <property type="component" value="Unassembled WGS sequence"/>
</dbReference>
<dbReference type="Pfam" id="PF01497">
    <property type="entry name" value="Peripla_BP_2"/>
    <property type="match status" value="1"/>
</dbReference>
<reference evidence="7 8" key="1">
    <citation type="submission" date="2019-02" db="EMBL/GenBank/DDBJ databases">
        <title>Draft genome sequence of Amycolatopsis sp. 8-3EHSu isolated from roots of Suaeda maritima.</title>
        <authorList>
            <person name="Duangmal K."/>
            <person name="Chantavorakit T."/>
        </authorList>
    </citation>
    <scope>NUCLEOTIDE SEQUENCE [LARGE SCALE GENOMIC DNA]</scope>
    <source>
        <strain evidence="7 8">8-3EHSu</strain>
    </source>
</reference>
<evidence type="ECO:0000256" key="3">
    <source>
        <dbReference type="ARBA" id="ARBA00022448"/>
    </source>
</evidence>
<keyword evidence="3" id="KW-0813">Transport</keyword>
<evidence type="ECO:0000256" key="1">
    <source>
        <dbReference type="ARBA" id="ARBA00004196"/>
    </source>
</evidence>
<comment type="caution">
    <text evidence="7">The sequence shown here is derived from an EMBL/GenBank/DDBJ whole genome shotgun (WGS) entry which is preliminary data.</text>
</comment>
<keyword evidence="8" id="KW-1185">Reference proteome</keyword>
<comment type="subcellular location">
    <subcellularLocation>
        <location evidence="1">Cell envelope</location>
    </subcellularLocation>
</comment>
<dbReference type="GO" id="GO:0030288">
    <property type="term" value="C:outer membrane-bounded periplasmic space"/>
    <property type="evidence" value="ECO:0007669"/>
    <property type="project" value="TreeGrafter"/>
</dbReference>
<name>A0A4Q7JA73_9PSEU</name>
<dbReference type="PANTHER" id="PTHR30532:SF24">
    <property type="entry name" value="FERRIC ENTEROBACTIN-BINDING PERIPLASMIC PROTEIN FEPB"/>
    <property type="match status" value="1"/>
</dbReference>
<organism evidence="7 8">
    <name type="scientific">Amycolatopsis suaedae</name>
    <dbReference type="NCBI Taxonomy" id="2510978"/>
    <lineage>
        <taxon>Bacteria</taxon>
        <taxon>Bacillati</taxon>
        <taxon>Actinomycetota</taxon>
        <taxon>Actinomycetes</taxon>
        <taxon>Pseudonocardiales</taxon>
        <taxon>Pseudonocardiaceae</taxon>
        <taxon>Amycolatopsis</taxon>
    </lineage>
</organism>
<dbReference type="AlphaFoldDB" id="A0A4Q7JA73"/>
<feature type="domain" description="Fe/B12 periplasmic-binding" evidence="6">
    <location>
        <begin position="70"/>
        <end position="342"/>
    </location>
</feature>
<feature type="signal peptide" evidence="5">
    <location>
        <begin position="1"/>
        <end position="25"/>
    </location>
</feature>
<dbReference type="Gene3D" id="3.40.50.1980">
    <property type="entry name" value="Nitrogenase molybdenum iron protein domain"/>
    <property type="match status" value="2"/>
</dbReference>
<evidence type="ECO:0000256" key="5">
    <source>
        <dbReference type="SAM" id="SignalP"/>
    </source>
</evidence>
<sequence>MPPLNRRTRLTTFVAAGLLALGTLAACGNEPEQAPAGAPGPVAAPVEPNALPATVEHKFGTTQITEEPKRVLAYGYTDQDVLLALGIVPIATTKWLGKHPGEIGPWATPKLNGAPLPEVLEATDGPPMEKIAQLDPDLIVAQYAGLTEDQFRKLSEIAPVVAQPKGVPDYGINWQDSTRTIARAVGRPAAGERLVGEVEGKLTQVKQQHPEFAGKTGLMATTYQGYFVFGGSDPRNRLLAALGFTMPANLDAAMGDKFGANISPERTDLLNVDAMVWQVSSVAEGQAILAKDALYSGMRVAKEKREILIEEGSDYGSAISFASPLSIPWLLDKLVPQLSAAVDGNPATEVKPVS</sequence>
<comment type="similarity">
    <text evidence="2">Belongs to the bacterial solute-binding protein 8 family.</text>
</comment>
<feature type="chain" id="PRO_5038567645" evidence="5">
    <location>
        <begin position="26"/>
        <end position="354"/>
    </location>
</feature>
<dbReference type="GO" id="GO:1901678">
    <property type="term" value="P:iron coordination entity transport"/>
    <property type="evidence" value="ECO:0007669"/>
    <property type="project" value="UniProtKB-ARBA"/>
</dbReference>
<dbReference type="InterPro" id="IPR002491">
    <property type="entry name" value="ABC_transptr_periplasmic_BD"/>
</dbReference>
<dbReference type="InterPro" id="IPR051313">
    <property type="entry name" value="Bact_iron-sidero_bind"/>
</dbReference>
<proteinExistence type="inferred from homology"/>
<keyword evidence="4 5" id="KW-0732">Signal</keyword>
<accession>A0A4Q7JA73</accession>
<dbReference type="OrthoDB" id="1846031at2"/>
<evidence type="ECO:0000313" key="8">
    <source>
        <dbReference type="Proteomes" id="UP000292003"/>
    </source>
</evidence>
<dbReference type="PANTHER" id="PTHR30532">
    <property type="entry name" value="IRON III DICITRATE-BINDING PERIPLASMIC PROTEIN"/>
    <property type="match status" value="1"/>
</dbReference>
<dbReference type="EMBL" id="SFCC01000003">
    <property type="protein sequence ID" value="RZQ64700.1"/>
    <property type="molecule type" value="Genomic_DNA"/>
</dbReference>
<evidence type="ECO:0000313" key="7">
    <source>
        <dbReference type="EMBL" id="RZQ64700.1"/>
    </source>
</evidence>
<gene>
    <name evidence="7" type="ORF">EWH70_07345</name>
</gene>
<dbReference type="PROSITE" id="PS50983">
    <property type="entry name" value="FE_B12_PBP"/>
    <property type="match status" value="1"/>
</dbReference>
<dbReference type="SUPFAM" id="SSF53807">
    <property type="entry name" value="Helical backbone' metal receptor"/>
    <property type="match status" value="1"/>
</dbReference>
<dbReference type="RefSeq" id="WP_130474499.1">
    <property type="nucleotide sequence ID" value="NZ_SFCC01000003.1"/>
</dbReference>
<evidence type="ECO:0000259" key="6">
    <source>
        <dbReference type="PROSITE" id="PS50983"/>
    </source>
</evidence>
<protein>
    <submittedName>
        <fullName evidence="7">Iron-siderophore ABC transporter substrate-binding protein</fullName>
    </submittedName>
</protein>
<evidence type="ECO:0000256" key="2">
    <source>
        <dbReference type="ARBA" id="ARBA00008814"/>
    </source>
</evidence>